<accession>A0ABT1TDG0</accession>
<dbReference type="EMBL" id="JANIBJ010000007">
    <property type="protein sequence ID" value="MCQ8103492.1"/>
    <property type="molecule type" value="Genomic_DNA"/>
</dbReference>
<keyword evidence="3" id="KW-0732">Signal</keyword>
<feature type="region of interest" description="Disordered" evidence="1">
    <location>
        <begin position="69"/>
        <end position="93"/>
    </location>
</feature>
<feature type="signal peptide" evidence="3">
    <location>
        <begin position="1"/>
        <end position="21"/>
    </location>
</feature>
<keyword evidence="5" id="KW-1185">Reference proteome</keyword>
<evidence type="ECO:0000313" key="5">
    <source>
        <dbReference type="Proteomes" id="UP001524499"/>
    </source>
</evidence>
<feature type="compositionally biased region" description="Polar residues" evidence="1">
    <location>
        <begin position="77"/>
        <end position="87"/>
    </location>
</feature>
<protein>
    <submittedName>
        <fullName evidence="4">VPLPA-CTERM sorting domain-containing protein</fullName>
    </submittedName>
</protein>
<reference evidence="4 5" key="1">
    <citation type="submission" date="2022-07" db="EMBL/GenBank/DDBJ databases">
        <title>Methylomonas rivi sp. nov., Methylomonas rosea sp. nov., Methylomonas aureus sp. nov. and Methylomonas subterranea sp. nov., four novel methanotrophs isolated from a freshwater creek and the deep terrestrial subsurface.</title>
        <authorList>
            <person name="Abin C."/>
            <person name="Sankaranarayanan K."/>
            <person name="Garner C."/>
            <person name="Sindelar R."/>
            <person name="Kotary K."/>
            <person name="Garner R."/>
            <person name="Barclay S."/>
            <person name="Lawson P."/>
            <person name="Krumholz L."/>
        </authorList>
    </citation>
    <scope>NUCLEOTIDE SEQUENCE [LARGE SCALE GENOMIC DNA]</scope>
    <source>
        <strain evidence="4 5">SURF-2</strain>
    </source>
</reference>
<evidence type="ECO:0000256" key="1">
    <source>
        <dbReference type="SAM" id="MobiDB-lite"/>
    </source>
</evidence>
<evidence type="ECO:0000256" key="2">
    <source>
        <dbReference type="SAM" id="Phobius"/>
    </source>
</evidence>
<name>A0ABT1TDG0_9GAMM</name>
<comment type="caution">
    <text evidence="4">The sequence shown here is derived from an EMBL/GenBank/DDBJ whole genome shotgun (WGS) entry which is preliminary data.</text>
</comment>
<evidence type="ECO:0000256" key="3">
    <source>
        <dbReference type="SAM" id="SignalP"/>
    </source>
</evidence>
<sequence length="243" mass="24855">MKSQSLVAVMALALSAAGAQASVISEWNFNSSVPDGSTGTGSIVPGIGSGTASLLGGISGSFSSGAANGGSSDPALTDNSGWQTTGYAAQGTGDKSRGVQFNVSTVGLKDIAISYDLRHSNTSSRYELVQYSLDGINFIDSTLFDGNAGDTWFNGRSVDFSSIAGVADNANFAFRIVASFAPDSLGYLASNSASNYAASGTWRFDMVSVTGSPVPVPAAFWMMGSGLVALLGLHRRRNMSVAA</sequence>
<dbReference type="RefSeq" id="WP_256601197.1">
    <property type="nucleotide sequence ID" value="NZ_JANIBJ010000007.1"/>
</dbReference>
<feature type="transmembrane region" description="Helical" evidence="2">
    <location>
        <begin position="214"/>
        <end position="233"/>
    </location>
</feature>
<evidence type="ECO:0000313" key="4">
    <source>
        <dbReference type="EMBL" id="MCQ8103492.1"/>
    </source>
</evidence>
<keyword evidence="2" id="KW-1133">Transmembrane helix</keyword>
<dbReference type="Proteomes" id="UP001524499">
    <property type="component" value="Unassembled WGS sequence"/>
</dbReference>
<proteinExistence type="predicted"/>
<feature type="chain" id="PRO_5047056450" evidence="3">
    <location>
        <begin position="22"/>
        <end position="243"/>
    </location>
</feature>
<gene>
    <name evidence="4" type="ORF">NP590_05180</name>
</gene>
<keyword evidence="2" id="KW-0472">Membrane</keyword>
<organism evidence="4 5">
    <name type="scientific">Methylomonas subterranea</name>
    <dbReference type="NCBI Taxonomy" id="2952225"/>
    <lineage>
        <taxon>Bacteria</taxon>
        <taxon>Pseudomonadati</taxon>
        <taxon>Pseudomonadota</taxon>
        <taxon>Gammaproteobacteria</taxon>
        <taxon>Methylococcales</taxon>
        <taxon>Methylococcaceae</taxon>
        <taxon>Methylomonas</taxon>
    </lineage>
</organism>
<keyword evidence="2" id="KW-0812">Transmembrane</keyword>